<dbReference type="Proteomes" id="UP000185696">
    <property type="component" value="Unassembled WGS sequence"/>
</dbReference>
<sequence length="173" mass="19169">MIRRVWRAIDAVFEGFTVSCLVAVTFVLLWQVFGREVLGNSPAWSEETARMLLVWLGFLAAAIGFREGAHIAITFLVNRFPTLLRRAIEWLITGLVLLFGLYLIVQGSEFAIDTRHATLPGTGLPRSMLYVAMPLAGLMIVLYTTLRILGVDTARLNEETDEAIDKARADGAS</sequence>
<feature type="domain" description="Tripartite ATP-independent periplasmic transporters DctQ component" evidence="10">
    <location>
        <begin position="25"/>
        <end position="149"/>
    </location>
</feature>
<evidence type="ECO:0000256" key="1">
    <source>
        <dbReference type="ARBA" id="ARBA00004429"/>
    </source>
</evidence>
<feature type="transmembrane region" description="Helical" evidence="9">
    <location>
        <begin position="127"/>
        <end position="146"/>
    </location>
</feature>
<feature type="transmembrane region" description="Helical" evidence="9">
    <location>
        <begin position="12"/>
        <end position="33"/>
    </location>
</feature>
<dbReference type="OrthoDB" id="2085311at2"/>
<evidence type="ECO:0000256" key="9">
    <source>
        <dbReference type="SAM" id="Phobius"/>
    </source>
</evidence>
<dbReference type="RefSeq" id="WP_075136300.1">
    <property type="nucleotide sequence ID" value="NZ_MSIF01000018.1"/>
</dbReference>
<comment type="similarity">
    <text evidence="8">Belongs to the TRAP transporter small permease family.</text>
</comment>
<evidence type="ECO:0000259" key="10">
    <source>
        <dbReference type="Pfam" id="PF04290"/>
    </source>
</evidence>
<keyword evidence="4" id="KW-0997">Cell inner membrane</keyword>
<accession>A0A7Z0WIL9</accession>
<evidence type="ECO:0000256" key="2">
    <source>
        <dbReference type="ARBA" id="ARBA00022448"/>
    </source>
</evidence>
<protein>
    <submittedName>
        <fullName evidence="11">C4-dicarboxylate ABC transporter permease</fullName>
    </submittedName>
</protein>
<evidence type="ECO:0000313" key="12">
    <source>
        <dbReference type="Proteomes" id="UP000185696"/>
    </source>
</evidence>
<keyword evidence="5 9" id="KW-0812">Transmembrane</keyword>
<comment type="caution">
    <text evidence="11">The sequence shown here is derived from an EMBL/GenBank/DDBJ whole genome shotgun (WGS) entry which is preliminary data.</text>
</comment>
<proteinExistence type="inferred from homology"/>
<keyword evidence="6 9" id="KW-1133">Transmembrane helix</keyword>
<dbReference type="AlphaFoldDB" id="A0A7Z0WIL9"/>
<evidence type="ECO:0000256" key="3">
    <source>
        <dbReference type="ARBA" id="ARBA00022475"/>
    </source>
</evidence>
<evidence type="ECO:0000256" key="4">
    <source>
        <dbReference type="ARBA" id="ARBA00022519"/>
    </source>
</evidence>
<evidence type="ECO:0000256" key="6">
    <source>
        <dbReference type="ARBA" id="ARBA00022989"/>
    </source>
</evidence>
<evidence type="ECO:0000313" key="11">
    <source>
        <dbReference type="EMBL" id="OLF06999.1"/>
    </source>
</evidence>
<dbReference type="GO" id="GO:0015740">
    <property type="term" value="P:C4-dicarboxylate transport"/>
    <property type="evidence" value="ECO:0007669"/>
    <property type="project" value="TreeGrafter"/>
</dbReference>
<feature type="transmembrane region" description="Helical" evidence="9">
    <location>
        <begin position="88"/>
        <end position="107"/>
    </location>
</feature>
<evidence type="ECO:0000256" key="8">
    <source>
        <dbReference type="ARBA" id="ARBA00038436"/>
    </source>
</evidence>
<feature type="transmembrane region" description="Helical" evidence="9">
    <location>
        <begin position="53"/>
        <end position="76"/>
    </location>
</feature>
<keyword evidence="2" id="KW-0813">Transport</keyword>
<dbReference type="EMBL" id="MSIF01000018">
    <property type="protein sequence ID" value="OLF06999.1"/>
    <property type="molecule type" value="Genomic_DNA"/>
</dbReference>
<dbReference type="InterPro" id="IPR007387">
    <property type="entry name" value="TRAP_DctQ"/>
</dbReference>
<dbReference type="PANTHER" id="PTHR35011:SF11">
    <property type="entry name" value="TRAP TRANSPORTER SMALL PERMEASE PROTEIN"/>
    <property type="match status" value="1"/>
</dbReference>
<evidence type="ECO:0000256" key="7">
    <source>
        <dbReference type="ARBA" id="ARBA00023136"/>
    </source>
</evidence>
<gene>
    <name evidence="11" type="ORF">BLA60_29530</name>
</gene>
<keyword evidence="3" id="KW-1003">Cell membrane</keyword>
<dbReference type="GO" id="GO:0022857">
    <property type="term" value="F:transmembrane transporter activity"/>
    <property type="evidence" value="ECO:0007669"/>
    <property type="project" value="TreeGrafter"/>
</dbReference>
<dbReference type="GO" id="GO:0005886">
    <property type="term" value="C:plasma membrane"/>
    <property type="evidence" value="ECO:0007669"/>
    <property type="project" value="UniProtKB-SubCell"/>
</dbReference>
<dbReference type="InterPro" id="IPR055348">
    <property type="entry name" value="DctQ"/>
</dbReference>
<keyword evidence="12" id="KW-1185">Reference proteome</keyword>
<comment type="subcellular location">
    <subcellularLocation>
        <location evidence="1">Cell inner membrane</location>
        <topology evidence="1">Multi-pass membrane protein</topology>
    </subcellularLocation>
</comment>
<name>A0A7Z0WIL9_9PSEU</name>
<reference evidence="11 12" key="1">
    <citation type="submission" date="2016-12" db="EMBL/GenBank/DDBJ databases">
        <title>The draft genome sequence of Actinophytocola xinjiangensis.</title>
        <authorList>
            <person name="Wang W."/>
            <person name="Yuan L."/>
        </authorList>
    </citation>
    <scope>NUCLEOTIDE SEQUENCE [LARGE SCALE GENOMIC DNA]</scope>
    <source>
        <strain evidence="11 12">CGMCC 4.4663</strain>
    </source>
</reference>
<keyword evidence="7 9" id="KW-0472">Membrane</keyword>
<evidence type="ECO:0000256" key="5">
    <source>
        <dbReference type="ARBA" id="ARBA00022692"/>
    </source>
</evidence>
<organism evidence="11 12">
    <name type="scientific">Actinophytocola xinjiangensis</name>
    <dbReference type="NCBI Taxonomy" id="485602"/>
    <lineage>
        <taxon>Bacteria</taxon>
        <taxon>Bacillati</taxon>
        <taxon>Actinomycetota</taxon>
        <taxon>Actinomycetes</taxon>
        <taxon>Pseudonocardiales</taxon>
        <taxon>Pseudonocardiaceae</taxon>
    </lineage>
</organism>
<dbReference type="PANTHER" id="PTHR35011">
    <property type="entry name" value="2,3-DIKETO-L-GULONATE TRAP TRANSPORTER SMALL PERMEASE PROTEIN YIAM"/>
    <property type="match status" value="1"/>
</dbReference>
<dbReference type="Pfam" id="PF04290">
    <property type="entry name" value="DctQ"/>
    <property type="match status" value="1"/>
</dbReference>